<name>A0A510I5X4_9VIBR</name>
<gene>
    <name evidence="1" type="ORF">VroAM7_16620</name>
</gene>
<dbReference type="EMBL" id="AP019798">
    <property type="protein sequence ID" value="BBL89009.1"/>
    <property type="molecule type" value="Genomic_DNA"/>
</dbReference>
<reference evidence="2" key="1">
    <citation type="submission" date="2019-07" db="EMBL/GenBank/DDBJ databases">
        <title>Complete Genome Sequences of Vibrion rotiferianus strain AM7.</title>
        <authorList>
            <person name="Miyazaki K."/>
            <person name="Wiseschart A."/>
            <person name="Pootanakit K."/>
            <person name="Ishimori K."/>
            <person name="Kitahara K."/>
        </authorList>
    </citation>
    <scope>NUCLEOTIDE SEQUENCE [LARGE SCALE GENOMIC DNA]</scope>
    <source>
        <strain evidence="2">AM7</strain>
    </source>
</reference>
<sequence>MGLVQAKFLPVNNRYLGKIWDHTYVMSDENDIWECNGRACGGEENVSGYGDLSISRCIGNSNTGIVYGLTGVCHQMSNRILASVGVELTSDIRGYFLSVSLFGTHGIDEHEWQERKFTCGLEDSGASTESLTSVLMSKQAEVIATPSADVLMFNPFATYLRQKTGRKQFDSISAHSKNWKSQFLSDAIDYSKSSITSADYVAKVNDGADSYVHKIAKSTSYSQVSKLLAQPVSKSTKVILLEDSDLKN</sequence>
<accession>A0A510I5X4</accession>
<organism evidence="1 2">
    <name type="scientific">Vibrio rotiferianus</name>
    <dbReference type="NCBI Taxonomy" id="190895"/>
    <lineage>
        <taxon>Bacteria</taxon>
        <taxon>Pseudomonadati</taxon>
        <taxon>Pseudomonadota</taxon>
        <taxon>Gammaproteobacteria</taxon>
        <taxon>Vibrionales</taxon>
        <taxon>Vibrionaceae</taxon>
        <taxon>Vibrio</taxon>
    </lineage>
</organism>
<evidence type="ECO:0000313" key="1">
    <source>
        <dbReference type="EMBL" id="BBL89009.1"/>
    </source>
</evidence>
<dbReference type="RefSeq" id="WP_143692579.1">
    <property type="nucleotide sequence ID" value="NZ_AP019798.1"/>
</dbReference>
<dbReference type="AlphaFoldDB" id="A0A510I5X4"/>
<dbReference type="Proteomes" id="UP000315115">
    <property type="component" value="Chromosome 1"/>
</dbReference>
<proteinExistence type="predicted"/>
<protein>
    <submittedName>
        <fullName evidence="1">Uncharacterized protein</fullName>
    </submittedName>
</protein>
<evidence type="ECO:0000313" key="2">
    <source>
        <dbReference type="Proteomes" id="UP000315115"/>
    </source>
</evidence>